<feature type="region of interest" description="Disordered" evidence="3">
    <location>
        <begin position="1"/>
        <end position="23"/>
    </location>
</feature>
<sequence length="275" mass="29177">MDSPATNGQTAGSDLHFKPLDGAGQRQDGKVAIVTGASANLGRMFAEQLGADGAKVVVHYNSASKRAEAEATVAAIEAHGGTAFARQGDLTRPAEATRLVDAALERFGAWNILINTAGMIVRKPMAEFTEDEFDRLFAINAKVPFFLMKEASTRMADHGRILNLITTIVAVTAPTYGGYAGSKSPVEHFTKSLAKEIGGRGITVNCVAPGPLKTSFFYPAETDQNLEWLKSMSINGDIGEPTDIVPLVRFLVSDEAKWITAQTVYANGGLAATAS</sequence>
<organism evidence="4 5">
    <name type="scientific">Neorhizobium lilium</name>
    <dbReference type="NCBI Taxonomy" id="2503024"/>
    <lineage>
        <taxon>Bacteria</taxon>
        <taxon>Pseudomonadati</taxon>
        <taxon>Pseudomonadota</taxon>
        <taxon>Alphaproteobacteria</taxon>
        <taxon>Hyphomicrobiales</taxon>
        <taxon>Rhizobiaceae</taxon>
        <taxon>Rhizobium/Agrobacterium group</taxon>
        <taxon>Neorhizobium</taxon>
    </lineage>
</organism>
<dbReference type="Proteomes" id="UP000287687">
    <property type="component" value="Unassembled WGS sequence"/>
</dbReference>
<evidence type="ECO:0000256" key="1">
    <source>
        <dbReference type="ARBA" id="ARBA00006484"/>
    </source>
</evidence>
<accession>A0A444LAY8</accession>
<dbReference type="AlphaFoldDB" id="A0A444LAY8"/>
<dbReference type="PRINTS" id="PR00081">
    <property type="entry name" value="GDHRDH"/>
</dbReference>
<feature type="compositionally biased region" description="Polar residues" evidence="3">
    <location>
        <begin position="1"/>
        <end position="12"/>
    </location>
</feature>
<dbReference type="EMBL" id="SBIP01000006">
    <property type="protein sequence ID" value="RWX74729.1"/>
    <property type="molecule type" value="Genomic_DNA"/>
</dbReference>
<dbReference type="InterPro" id="IPR036291">
    <property type="entry name" value="NAD(P)-bd_dom_sf"/>
</dbReference>
<comment type="caution">
    <text evidence="4">The sequence shown here is derived from an EMBL/GenBank/DDBJ whole genome shotgun (WGS) entry which is preliminary data.</text>
</comment>
<evidence type="ECO:0000313" key="4">
    <source>
        <dbReference type="EMBL" id="RWX74729.1"/>
    </source>
</evidence>
<dbReference type="PANTHER" id="PTHR48107:SF7">
    <property type="entry name" value="RE15974P"/>
    <property type="match status" value="1"/>
</dbReference>
<dbReference type="RefSeq" id="WP_128445390.1">
    <property type="nucleotide sequence ID" value="NZ_SBIP01000006.1"/>
</dbReference>
<proteinExistence type="inferred from homology"/>
<name>A0A444LAY8_9HYPH</name>
<keyword evidence="5" id="KW-1185">Reference proteome</keyword>
<keyword evidence="2" id="KW-0560">Oxidoreductase</keyword>
<dbReference type="FunFam" id="3.40.50.720:FF:000084">
    <property type="entry name" value="Short-chain dehydrogenase reductase"/>
    <property type="match status" value="1"/>
</dbReference>
<dbReference type="SUPFAM" id="SSF51735">
    <property type="entry name" value="NAD(P)-binding Rossmann-fold domains"/>
    <property type="match status" value="1"/>
</dbReference>
<dbReference type="PANTHER" id="PTHR48107">
    <property type="entry name" value="NADPH-DEPENDENT ALDEHYDE REDUCTASE-LIKE PROTEIN, CHLOROPLASTIC-RELATED"/>
    <property type="match status" value="1"/>
</dbReference>
<evidence type="ECO:0000256" key="2">
    <source>
        <dbReference type="ARBA" id="ARBA00023002"/>
    </source>
</evidence>
<comment type="similarity">
    <text evidence="1">Belongs to the short-chain dehydrogenases/reductases (SDR) family.</text>
</comment>
<dbReference type="GO" id="GO:0016614">
    <property type="term" value="F:oxidoreductase activity, acting on CH-OH group of donors"/>
    <property type="evidence" value="ECO:0007669"/>
    <property type="project" value="UniProtKB-ARBA"/>
</dbReference>
<reference evidence="4 5" key="1">
    <citation type="submission" date="2019-01" db="EMBL/GenBank/DDBJ databases">
        <title>The draft genome of Rhizobium sp. 24NR.</title>
        <authorList>
            <person name="Liu L."/>
            <person name="Liang L."/>
            <person name="Shi S."/>
            <person name="Xu L."/>
            <person name="Wang X."/>
            <person name="Li L."/>
            <person name="Zhang X."/>
        </authorList>
    </citation>
    <scope>NUCLEOTIDE SEQUENCE [LARGE SCALE GENOMIC DNA]</scope>
    <source>
        <strain evidence="4 5">24NR</strain>
    </source>
</reference>
<dbReference type="Pfam" id="PF13561">
    <property type="entry name" value="adh_short_C2"/>
    <property type="match status" value="1"/>
</dbReference>
<dbReference type="Gene3D" id="3.40.50.720">
    <property type="entry name" value="NAD(P)-binding Rossmann-like Domain"/>
    <property type="match status" value="1"/>
</dbReference>
<gene>
    <name evidence="4" type="ORF">EPK99_22730</name>
</gene>
<dbReference type="InterPro" id="IPR002347">
    <property type="entry name" value="SDR_fam"/>
</dbReference>
<evidence type="ECO:0000313" key="5">
    <source>
        <dbReference type="Proteomes" id="UP000287687"/>
    </source>
</evidence>
<dbReference type="OrthoDB" id="9803333at2"/>
<protein>
    <submittedName>
        <fullName evidence="4">SDR family oxidoreductase</fullName>
    </submittedName>
</protein>
<dbReference type="PRINTS" id="PR00080">
    <property type="entry name" value="SDRFAMILY"/>
</dbReference>
<evidence type="ECO:0000256" key="3">
    <source>
        <dbReference type="SAM" id="MobiDB-lite"/>
    </source>
</evidence>